<keyword evidence="1" id="KW-1133">Transmembrane helix</keyword>
<keyword evidence="1" id="KW-0812">Transmembrane</keyword>
<evidence type="ECO:0000313" key="2">
    <source>
        <dbReference type="EMBL" id="ETR69681.1"/>
    </source>
</evidence>
<gene>
    <name evidence="2" type="ORF">OMM_09393</name>
</gene>
<comment type="caution">
    <text evidence="2">The sequence shown here is derived from an EMBL/GenBank/DDBJ whole genome shotgun (WGS) entry which is preliminary data.</text>
</comment>
<name>A0A1V1P4E0_9BACT</name>
<accession>A0A1V1P4E0</accession>
<feature type="transmembrane region" description="Helical" evidence="1">
    <location>
        <begin position="6"/>
        <end position="24"/>
    </location>
</feature>
<proteinExistence type="predicted"/>
<organism evidence="2 3">
    <name type="scientific">Candidatus Magnetoglobus multicellularis str. Araruama</name>
    <dbReference type="NCBI Taxonomy" id="890399"/>
    <lineage>
        <taxon>Bacteria</taxon>
        <taxon>Pseudomonadati</taxon>
        <taxon>Thermodesulfobacteriota</taxon>
        <taxon>Desulfobacteria</taxon>
        <taxon>Desulfobacterales</taxon>
        <taxon>Desulfobacteraceae</taxon>
        <taxon>Candidatus Magnetoglobus</taxon>
    </lineage>
</organism>
<reference evidence="3" key="1">
    <citation type="submission" date="2012-11" db="EMBL/GenBank/DDBJ databases">
        <authorList>
            <person name="Lucero-Rivera Y.E."/>
            <person name="Tovar-Ramirez D."/>
        </authorList>
    </citation>
    <scope>NUCLEOTIDE SEQUENCE [LARGE SCALE GENOMIC DNA]</scope>
    <source>
        <strain evidence="3">Araruama</strain>
    </source>
</reference>
<dbReference type="EMBL" id="ATBP01000586">
    <property type="protein sequence ID" value="ETR69681.1"/>
    <property type="molecule type" value="Genomic_DNA"/>
</dbReference>
<evidence type="ECO:0000256" key="1">
    <source>
        <dbReference type="SAM" id="Phobius"/>
    </source>
</evidence>
<dbReference type="Proteomes" id="UP000189670">
    <property type="component" value="Unassembled WGS sequence"/>
</dbReference>
<dbReference type="AlphaFoldDB" id="A0A1V1P4E0"/>
<sequence length="123" mass="14140">MEMNQIIEVGIILVSIVGVFIGGIKLKPIIKKHLDINKTAKLMNELKKVALLIGDDEQDIVTNIVFDIFNETLIYLQEENNNISDAKKYIYSRFADFEIELTTEQKDMVDLALVLISEYVYKK</sequence>
<keyword evidence="1" id="KW-0472">Membrane</keyword>
<evidence type="ECO:0000313" key="3">
    <source>
        <dbReference type="Proteomes" id="UP000189670"/>
    </source>
</evidence>
<protein>
    <submittedName>
        <fullName evidence="2">Uncharacterized protein</fullName>
    </submittedName>
</protein>